<evidence type="ECO:0000256" key="1">
    <source>
        <dbReference type="SAM" id="MobiDB-lite"/>
    </source>
</evidence>
<proteinExistence type="predicted"/>
<keyword evidence="4" id="KW-1185">Reference proteome</keyword>
<name>A0A9W4QTU5_9GAMM</name>
<dbReference type="Proteomes" id="UP001152467">
    <property type="component" value="Unassembled WGS sequence"/>
</dbReference>
<dbReference type="RefSeq" id="WP_261625935.1">
    <property type="nucleotide sequence ID" value="NZ_CAMAPC010000003.1"/>
</dbReference>
<evidence type="ECO:0000313" key="3">
    <source>
        <dbReference type="EMBL" id="CAH9052935.1"/>
    </source>
</evidence>
<accession>A0A9W4QTU5</accession>
<evidence type="ECO:0000313" key="4">
    <source>
        <dbReference type="Proteomes" id="UP001152467"/>
    </source>
</evidence>
<dbReference type="EMBL" id="CAMAPC010000003">
    <property type="protein sequence ID" value="CAH9052935.1"/>
    <property type="molecule type" value="Genomic_DNA"/>
</dbReference>
<protein>
    <submittedName>
        <fullName evidence="3">Uncharacterized protein</fullName>
    </submittedName>
</protein>
<sequence length="1143" mass="127385">MKHKQKCQLLLTAQSLLLLSIGVHSQYTRADEIVISSALSLQTGDTIVLKPKNAQPSDFVCLGNDRDSNLATLAVPDHRGVPVSSRGFYNPWCKFNVEVVDAQRGILNLSIHQDATYDYAGRYLKRYYQDKQYVSITPGWTPHGTSAFKVISQGSDLVELQADNGNYVTAFGRTISVSNTGERQFHLYTSAEDITDGSPDEKAPEEESVNTDTPLSQSRAYMASTLDGYPAYSNKDGYGEYQLINETNQDALTILSFERQLAPNQNGATLAFEYKSCNADGKPNTQSMQVSSFGIRLGTPAPTSLEIKPNSTIGPLLNEEANGIEVFFRDTFGRMIGVWGHNPSVDIRNYIWTDYQYTNCQFKDVTLHINTDNQLSLNINKHTILDKTQLTDEQVANIYSNPVTFFAGSNSTGLSQQSNSYAIRNIRYEGIDATFSADPIAKIPSLTRDNTQNPSEFSLLNTTTNAPSTRSVFLPPLEHAEFGFEFDYRVCPTRNTTQTDIGLAISFNQRDVISSYEKANLNRLTPELYGLLEPEKTQGVALHVGVNSNAKLLDTFDHNIMNRGAGQSLIADCTWHSAVLGTKRVTDDVSDSFAFGLYLSPNDADSKYGQANPDYALSVMHNLSADIVYEFLSQPIGLHAASKDFEGSFDIRNLNYSQNLRIDEPHENLTTTQTILNVAEVSFEEDTDADKVANWYEDSRFNINTEPTLQGTNIYSFKGNLQASAKDIFTYFKEYLTPDQKTMYLYYPEFVKMFHALQFNTQQATQQLGGHPKSRGNVWINAVGAYLQKLQAHRVNNESMENLSKQESLGKTIYLKSITPYINKPIETQKAGVTLTNTLTRDIIDGYFSGTFLAHSGFAKVSESAKYIVQFTRFDNIADRQYGAGNYPIPTVKNPDPDWQEVENWRLFHRAEVPALWAYATLGLDVYGYGSRAAGTTLRESEEAKDAASRQTREFYKLNGHNGDKLYAAAQRAVAQYQQAYLPGAFGSAGYDPMIRAAHYVRRAYAKNLLQHVDGQLASACTTSQFDYELIKNCFYPQLQADLNKVARIRQEAISDFITQKGSKGFFGGFVDWLIILLPVVEEIRAMDLVSTFSAALEEEGMSMSSFAEEGITSLEEEGASLESAILGPETVEEIDFAAFCPI</sequence>
<keyword evidence="2" id="KW-0732">Signal</keyword>
<evidence type="ECO:0000256" key="2">
    <source>
        <dbReference type="SAM" id="SignalP"/>
    </source>
</evidence>
<comment type="caution">
    <text evidence="3">The sequence shown here is derived from an EMBL/GenBank/DDBJ whole genome shotgun (WGS) entry which is preliminary data.</text>
</comment>
<dbReference type="AlphaFoldDB" id="A0A9W4QTU5"/>
<reference evidence="3" key="1">
    <citation type="submission" date="2022-07" db="EMBL/GenBank/DDBJ databases">
        <authorList>
            <person name="Criscuolo A."/>
        </authorList>
    </citation>
    <scope>NUCLEOTIDE SEQUENCE</scope>
    <source>
        <strain evidence="3">CIP111854</strain>
    </source>
</reference>
<feature type="signal peptide" evidence="2">
    <location>
        <begin position="1"/>
        <end position="25"/>
    </location>
</feature>
<gene>
    <name evidence="3" type="ORF">PSECIP111854_01071</name>
</gene>
<organism evidence="3 4">
    <name type="scientific">Pseudoalteromonas holothuriae</name>
    <dbReference type="NCBI Taxonomy" id="2963714"/>
    <lineage>
        <taxon>Bacteria</taxon>
        <taxon>Pseudomonadati</taxon>
        <taxon>Pseudomonadota</taxon>
        <taxon>Gammaproteobacteria</taxon>
        <taxon>Alteromonadales</taxon>
        <taxon>Pseudoalteromonadaceae</taxon>
        <taxon>Pseudoalteromonas</taxon>
    </lineage>
</organism>
<feature type="region of interest" description="Disordered" evidence="1">
    <location>
        <begin position="192"/>
        <end position="215"/>
    </location>
</feature>
<feature type="chain" id="PRO_5040963803" evidence="2">
    <location>
        <begin position="26"/>
        <end position="1143"/>
    </location>
</feature>